<evidence type="ECO:0000313" key="1">
    <source>
        <dbReference type="EMBL" id="KAF9074975.1"/>
    </source>
</evidence>
<gene>
    <name evidence="1" type="ORF">BDP27DRAFT_1316276</name>
</gene>
<organism evidence="1 2">
    <name type="scientific">Rhodocollybia butyracea</name>
    <dbReference type="NCBI Taxonomy" id="206335"/>
    <lineage>
        <taxon>Eukaryota</taxon>
        <taxon>Fungi</taxon>
        <taxon>Dikarya</taxon>
        <taxon>Basidiomycota</taxon>
        <taxon>Agaricomycotina</taxon>
        <taxon>Agaricomycetes</taxon>
        <taxon>Agaricomycetidae</taxon>
        <taxon>Agaricales</taxon>
        <taxon>Marasmiineae</taxon>
        <taxon>Omphalotaceae</taxon>
        <taxon>Rhodocollybia</taxon>
    </lineage>
</organism>
<name>A0A9P5Q5X6_9AGAR</name>
<dbReference type="EMBL" id="JADNRY010000011">
    <property type="protein sequence ID" value="KAF9074975.1"/>
    <property type="molecule type" value="Genomic_DNA"/>
</dbReference>
<proteinExistence type="predicted"/>
<accession>A0A9P5Q5X6</accession>
<protein>
    <submittedName>
        <fullName evidence="1">Uncharacterized protein</fullName>
    </submittedName>
</protein>
<dbReference type="Proteomes" id="UP000772434">
    <property type="component" value="Unassembled WGS sequence"/>
</dbReference>
<reference evidence="1" key="1">
    <citation type="submission" date="2020-11" db="EMBL/GenBank/DDBJ databases">
        <authorList>
            <consortium name="DOE Joint Genome Institute"/>
            <person name="Ahrendt S."/>
            <person name="Riley R."/>
            <person name="Andreopoulos W."/>
            <person name="Labutti K."/>
            <person name="Pangilinan J."/>
            <person name="Ruiz-Duenas F.J."/>
            <person name="Barrasa J.M."/>
            <person name="Sanchez-Garcia M."/>
            <person name="Camarero S."/>
            <person name="Miyauchi S."/>
            <person name="Serrano A."/>
            <person name="Linde D."/>
            <person name="Babiker R."/>
            <person name="Drula E."/>
            <person name="Ayuso-Fernandez I."/>
            <person name="Pacheco R."/>
            <person name="Padilla G."/>
            <person name="Ferreira P."/>
            <person name="Barriuso J."/>
            <person name="Kellner H."/>
            <person name="Castanera R."/>
            <person name="Alfaro M."/>
            <person name="Ramirez L."/>
            <person name="Pisabarro A.G."/>
            <person name="Kuo A."/>
            <person name="Tritt A."/>
            <person name="Lipzen A."/>
            <person name="He G."/>
            <person name="Yan M."/>
            <person name="Ng V."/>
            <person name="Cullen D."/>
            <person name="Martin F."/>
            <person name="Rosso M.-N."/>
            <person name="Henrissat B."/>
            <person name="Hibbett D."/>
            <person name="Martinez A.T."/>
            <person name="Grigoriev I.V."/>
        </authorList>
    </citation>
    <scope>NUCLEOTIDE SEQUENCE</scope>
    <source>
        <strain evidence="1">AH 40177</strain>
    </source>
</reference>
<comment type="caution">
    <text evidence="1">The sequence shown here is derived from an EMBL/GenBank/DDBJ whole genome shotgun (WGS) entry which is preliminary data.</text>
</comment>
<evidence type="ECO:0000313" key="2">
    <source>
        <dbReference type="Proteomes" id="UP000772434"/>
    </source>
</evidence>
<sequence length="71" mass="7959">MFYNLSCTCNMQGDCGCYSGDVEGCVMDIAWSLIECRNASQFTLTRQTCTLLVDYSNCKSNNMHSTHTIDL</sequence>
<feature type="non-terminal residue" evidence="1">
    <location>
        <position position="71"/>
    </location>
</feature>
<dbReference type="AlphaFoldDB" id="A0A9P5Q5X6"/>
<keyword evidence="2" id="KW-1185">Reference proteome</keyword>